<gene>
    <name evidence="7" type="ORF">Agub_g7423</name>
</gene>
<dbReference type="AlphaFoldDB" id="A0AAD3DQ25"/>
<dbReference type="Pfam" id="PF03151">
    <property type="entry name" value="TPT"/>
    <property type="match status" value="1"/>
</dbReference>
<name>A0AAD3DQ25_9CHLO</name>
<reference evidence="7 8" key="1">
    <citation type="journal article" date="2021" name="Sci. Rep.">
        <title>Genome sequencing of the multicellular alga Astrephomene provides insights into convergent evolution of germ-soma differentiation.</title>
        <authorList>
            <person name="Yamashita S."/>
            <person name="Yamamoto K."/>
            <person name="Matsuzaki R."/>
            <person name="Suzuki S."/>
            <person name="Yamaguchi H."/>
            <person name="Hirooka S."/>
            <person name="Minakuchi Y."/>
            <person name="Miyagishima S."/>
            <person name="Kawachi M."/>
            <person name="Toyoda A."/>
            <person name="Nozaki H."/>
        </authorList>
    </citation>
    <scope>NUCLEOTIDE SEQUENCE [LARGE SCALE GENOMIC DNA]</scope>
    <source>
        <strain evidence="7 8">NIES-4017</strain>
    </source>
</reference>
<dbReference type="Proteomes" id="UP001054857">
    <property type="component" value="Unassembled WGS sequence"/>
</dbReference>
<dbReference type="InterPro" id="IPR037185">
    <property type="entry name" value="EmrE-like"/>
</dbReference>
<dbReference type="InterPro" id="IPR004853">
    <property type="entry name" value="Sugar_P_trans_dom"/>
</dbReference>
<evidence type="ECO:0000256" key="3">
    <source>
        <dbReference type="ARBA" id="ARBA00022989"/>
    </source>
</evidence>
<feature type="transmembrane region" description="Helical" evidence="5">
    <location>
        <begin position="229"/>
        <end position="246"/>
    </location>
</feature>
<dbReference type="SUPFAM" id="SSF103481">
    <property type="entry name" value="Multidrug resistance efflux transporter EmrE"/>
    <property type="match status" value="1"/>
</dbReference>
<keyword evidence="8" id="KW-1185">Reference proteome</keyword>
<feature type="transmembrane region" description="Helical" evidence="5">
    <location>
        <begin position="363"/>
        <end position="381"/>
    </location>
</feature>
<feature type="domain" description="Sugar phosphate transporter" evidence="6">
    <location>
        <begin position="90"/>
        <end position="379"/>
    </location>
</feature>
<keyword evidence="2 5" id="KW-0812">Transmembrane</keyword>
<evidence type="ECO:0000256" key="4">
    <source>
        <dbReference type="ARBA" id="ARBA00023136"/>
    </source>
</evidence>
<organism evidence="7 8">
    <name type="scientific">Astrephomene gubernaculifera</name>
    <dbReference type="NCBI Taxonomy" id="47775"/>
    <lineage>
        <taxon>Eukaryota</taxon>
        <taxon>Viridiplantae</taxon>
        <taxon>Chlorophyta</taxon>
        <taxon>core chlorophytes</taxon>
        <taxon>Chlorophyceae</taxon>
        <taxon>CS clade</taxon>
        <taxon>Chlamydomonadales</taxon>
        <taxon>Astrephomenaceae</taxon>
        <taxon>Astrephomene</taxon>
    </lineage>
</organism>
<feature type="transmembrane region" description="Helical" evidence="5">
    <location>
        <begin position="119"/>
        <end position="139"/>
    </location>
</feature>
<comment type="subcellular location">
    <subcellularLocation>
        <location evidence="1">Membrane</location>
        <topology evidence="1">Multi-pass membrane protein</topology>
    </subcellularLocation>
</comment>
<dbReference type="InterPro" id="IPR050186">
    <property type="entry name" value="TPT_transporter"/>
</dbReference>
<keyword evidence="3 5" id="KW-1133">Transmembrane helix</keyword>
<accession>A0AAD3DQ25</accession>
<evidence type="ECO:0000259" key="6">
    <source>
        <dbReference type="Pfam" id="PF03151"/>
    </source>
</evidence>
<feature type="transmembrane region" description="Helical" evidence="5">
    <location>
        <begin position="90"/>
        <end position="107"/>
    </location>
</feature>
<dbReference type="GO" id="GO:0016020">
    <property type="term" value="C:membrane"/>
    <property type="evidence" value="ECO:0007669"/>
    <property type="project" value="UniProtKB-SubCell"/>
</dbReference>
<protein>
    <recommendedName>
        <fullName evidence="6">Sugar phosphate transporter domain-containing protein</fullName>
    </recommendedName>
</protein>
<sequence length="403" mass="43376">MQTVLAPGATAPCITRCREVRQVVRCVPLQSTRPALSPAAVAPTVCRQGIMPRPLSPSAPQQQISRGESVIACASAAGAQSEQQKPGWKLPAYILLWYAFNIIFNLINKSTLNAFPCPWFIGTWQLIASGLFMGVLWVTGLHPRPRVDGRFFAALLPVAFFHTVGHIAAVVSFSQMAVSFAHIVKSAEPVFSVALSGPLVGVGYPWYVWASLLPIVAGCSLSAMKEVSFAWNGFNNAMISNLGMVLRNIYSKKSLNDYKHIDGINLFGLISIASLLFCLPAALVLESGSWGATWSAAVARVGQQQVAGLLLWGGLFYHLYNQLSYMVLDQGISPVTFSVGNTMKRVAVVVSSVAFFRNPVSPLNWAGSFIAIAGTYLYSLATDRYAAEKKAAAAAAAAEKKEQ</sequence>
<evidence type="ECO:0000313" key="8">
    <source>
        <dbReference type="Proteomes" id="UP001054857"/>
    </source>
</evidence>
<feature type="transmembrane region" description="Helical" evidence="5">
    <location>
        <begin position="151"/>
        <end position="184"/>
    </location>
</feature>
<keyword evidence="4 5" id="KW-0472">Membrane</keyword>
<feature type="transmembrane region" description="Helical" evidence="5">
    <location>
        <begin position="266"/>
        <end position="285"/>
    </location>
</feature>
<evidence type="ECO:0000313" key="7">
    <source>
        <dbReference type="EMBL" id="GFR45956.1"/>
    </source>
</evidence>
<dbReference type="EMBL" id="BMAR01000011">
    <property type="protein sequence ID" value="GFR45956.1"/>
    <property type="molecule type" value="Genomic_DNA"/>
</dbReference>
<dbReference type="PANTHER" id="PTHR11132">
    <property type="entry name" value="SOLUTE CARRIER FAMILY 35"/>
    <property type="match status" value="1"/>
</dbReference>
<comment type="caution">
    <text evidence="7">The sequence shown here is derived from an EMBL/GenBank/DDBJ whole genome shotgun (WGS) entry which is preliminary data.</text>
</comment>
<proteinExistence type="predicted"/>
<evidence type="ECO:0000256" key="2">
    <source>
        <dbReference type="ARBA" id="ARBA00022692"/>
    </source>
</evidence>
<evidence type="ECO:0000256" key="1">
    <source>
        <dbReference type="ARBA" id="ARBA00004141"/>
    </source>
</evidence>
<evidence type="ECO:0000256" key="5">
    <source>
        <dbReference type="SAM" id="Phobius"/>
    </source>
</evidence>